<dbReference type="Pfam" id="PF13439">
    <property type="entry name" value="Glyco_transf_4"/>
    <property type="match status" value="1"/>
</dbReference>
<dbReference type="AlphaFoldDB" id="A0A650CJW8"/>
<dbReference type="GO" id="GO:0016757">
    <property type="term" value="F:glycosyltransferase activity"/>
    <property type="evidence" value="ECO:0007669"/>
    <property type="project" value="InterPro"/>
</dbReference>
<dbReference type="EMBL" id="CP045484">
    <property type="protein sequence ID" value="QGR18013.1"/>
    <property type="molecule type" value="Genomic_DNA"/>
</dbReference>
<evidence type="ECO:0000256" key="1">
    <source>
        <dbReference type="ARBA" id="ARBA00022679"/>
    </source>
</evidence>
<evidence type="ECO:0000313" key="7">
    <source>
        <dbReference type="Proteomes" id="UP000582213"/>
    </source>
</evidence>
<dbReference type="Pfam" id="PF00534">
    <property type="entry name" value="Glycos_transf_1"/>
    <property type="match status" value="1"/>
</dbReference>
<dbReference type="RefSeq" id="WP_156015480.1">
    <property type="nucleotide sequence ID" value="NZ_CP045484.1"/>
</dbReference>
<name>A0A650CJW8_SULOH</name>
<dbReference type="PANTHER" id="PTHR46401">
    <property type="entry name" value="GLYCOSYLTRANSFERASE WBBK-RELATED"/>
    <property type="match status" value="1"/>
</dbReference>
<dbReference type="EMBL" id="JACHFY010000037">
    <property type="protein sequence ID" value="MBB5255022.1"/>
    <property type="molecule type" value="Genomic_DNA"/>
</dbReference>
<dbReference type="InterPro" id="IPR001296">
    <property type="entry name" value="Glyco_trans_1"/>
</dbReference>
<evidence type="ECO:0000313" key="4">
    <source>
        <dbReference type="EMBL" id="MBB5255022.1"/>
    </source>
</evidence>
<dbReference type="Proteomes" id="UP000582213">
    <property type="component" value="Unassembled WGS sequence"/>
</dbReference>
<accession>A0A650CJW8</accession>
<keyword evidence="1 5" id="KW-0808">Transferase</keyword>
<sequence length="352" mass="40536">MKLLITNHRDIFHPQAGGAERVIYEVSRRLVKKGFDITWLSENAGNFNDELDGIKFLHAGNKYTLHFHSLSYAKRGYDVVIDSVAHAVPFFSYIVNKKSIALVHHVHQDVVKYELNPFLAFIVRQLEKTIRNYPYIISVSNTTKYELIKRFRIDESKITVIYNGIDHEIYKPGEKSPTPTVLWIGRLKNYKNPLDAVKIFKKVKNNKAILYIAGGGDLEENVKRAISGQKNIIFLGKVNESQKIKLYQQAWAVISTSFIEGWGMTIVEANSCGTPAVAYSTGSLPEIIEDGVNGFLVEYKNIDMFTEKLNYILEDENVMKYLSKRSYESSLKYDWNKTADEYYKYIWRIAES</sequence>
<proteinExistence type="predicted"/>
<reference evidence="4 7" key="2">
    <citation type="submission" date="2020-08" db="EMBL/GenBank/DDBJ databases">
        <title>Genomic Encyclopedia of Type Strains, Phase IV (KMG-IV): sequencing the most valuable type-strain genomes for metagenomic binning, comparative biology and taxonomic classification.</title>
        <authorList>
            <person name="Goeker M."/>
        </authorList>
    </citation>
    <scope>NUCLEOTIDE SEQUENCE [LARGE SCALE GENOMIC DNA]</scope>
    <source>
        <strain evidence="4 7">DSM 12421</strain>
    </source>
</reference>
<evidence type="ECO:0000259" key="3">
    <source>
        <dbReference type="Pfam" id="PF13439"/>
    </source>
</evidence>
<evidence type="ECO:0000313" key="5">
    <source>
        <dbReference type="EMBL" id="QGR18013.1"/>
    </source>
</evidence>
<dbReference type="KEGG" id="soh:D1869_13075"/>
<dbReference type="InterPro" id="IPR028098">
    <property type="entry name" value="Glyco_trans_4-like_N"/>
</dbReference>
<reference evidence="5 6" key="1">
    <citation type="submission" date="2019-10" db="EMBL/GenBank/DDBJ databases">
        <title>Genome Sequences from Six Type Strain Members of the Archaeal Family Sulfolobaceae: Acidianus ambivalens, Acidianus infernus, Metallosphaera prunae, Stygiolobus azoricus, Sulfolobus metallicus, and Sulfurisphaera ohwakuensis.</title>
        <authorList>
            <person name="Counts J.A."/>
            <person name="Kelly R.M."/>
        </authorList>
    </citation>
    <scope>NUCLEOTIDE SEQUENCE [LARGE SCALE GENOMIC DNA]</scope>
    <source>
        <strain evidence="5 6">TA-1</strain>
    </source>
</reference>
<feature type="domain" description="Glycosyl transferase family 1" evidence="2">
    <location>
        <begin position="171"/>
        <end position="328"/>
    </location>
</feature>
<dbReference type="SUPFAM" id="SSF53756">
    <property type="entry name" value="UDP-Glycosyltransferase/glycogen phosphorylase"/>
    <property type="match status" value="1"/>
</dbReference>
<keyword evidence="6" id="KW-1185">Reference proteome</keyword>
<dbReference type="Proteomes" id="UP000427373">
    <property type="component" value="Chromosome"/>
</dbReference>
<evidence type="ECO:0000313" key="6">
    <source>
        <dbReference type="Proteomes" id="UP000427373"/>
    </source>
</evidence>
<dbReference type="OrthoDB" id="132546at2157"/>
<organism evidence="5 6">
    <name type="scientific">Sulfurisphaera ohwakuensis</name>
    <dbReference type="NCBI Taxonomy" id="69656"/>
    <lineage>
        <taxon>Archaea</taxon>
        <taxon>Thermoproteota</taxon>
        <taxon>Thermoprotei</taxon>
        <taxon>Sulfolobales</taxon>
        <taxon>Sulfolobaceae</taxon>
        <taxon>Sulfurisphaera</taxon>
    </lineage>
</organism>
<gene>
    <name evidence="5" type="ORF">D1869_13075</name>
    <name evidence="4" type="ORF">HNQ62_002797</name>
</gene>
<protein>
    <submittedName>
        <fullName evidence="4 5">Glycosyltransferase</fullName>
    </submittedName>
</protein>
<dbReference type="CDD" id="cd03801">
    <property type="entry name" value="GT4_PimA-like"/>
    <property type="match status" value="1"/>
</dbReference>
<feature type="domain" description="Glycosyltransferase subfamily 4-like N-terminal" evidence="3">
    <location>
        <begin position="17"/>
        <end position="168"/>
    </location>
</feature>
<evidence type="ECO:0000259" key="2">
    <source>
        <dbReference type="Pfam" id="PF00534"/>
    </source>
</evidence>
<dbReference type="Gene3D" id="3.40.50.2000">
    <property type="entry name" value="Glycogen Phosphorylase B"/>
    <property type="match status" value="2"/>
</dbReference>
<dbReference type="PANTHER" id="PTHR46401:SF2">
    <property type="entry name" value="GLYCOSYLTRANSFERASE WBBK-RELATED"/>
    <property type="match status" value="1"/>
</dbReference>
<dbReference type="GeneID" id="42802194"/>